<keyword evidence="3" id="KW-1185">Reference proteome</keyword>
<gene>
    <name evidence="2" type="ORF">LSALG_LOCUS38037</name>
</gene>
<proteinExistence type="predicted"/>
<organism evidence="2 3">
    <name type="scientific">Lactuca saligna</name>
    <name type="common">Willowleaf lettuce</name>
    <dbReference type="NCBI Taxonomy" id="75948"/>
    <lineage>
        <taxon>Eukaryota</taxon>
        <taxon>Viridiplantae</taxon>
        <taxon>Streptophyta</taxon>
        <taxon>Embryophyta</taxon>
        <taxon>Tracheophyta</taxon>
        <taxon>Spermatophyta</taxon>
        <taxon>Magnoliopsida</taxon>
        <taxon>eudicotyledons</taxon>
        <taxon>Gunneridae</taxon>
        <taxon>Pentapetalae</taxon>
        <taxon>asterids</taxon>
        <taxon>campanulids</taxon>
        <taxon>Asterales</taxon>
        <taxon>Asteraceae</taxon>
        <taxon>Cichorioideae</taxon>
        <taxon>Cichorieae</taxon>
        <taxon>Lactucinae</taxon>
        <taxon>Lactuca</taxon>
    </lineage>
</organism>
<reference evidence="2" key="1">
    <citation type="submission" date="2023-04" db="EMBL/GenBank/DDBJ databases">
        <authorList>
            <person name="Vijverberg K."/>
            <person name="Xiong W."/>
            <person name="Schranz E."/>
        </authorList>
    </citation>
    <scope>NUCLEOTIDE SEQUENCE</scope>
</reference>
<dbReference type="EMBL" id="OX465084">
    <property type="protein sequence ID" value="CAI9299322.1"/>
    <property type="molecule type" value="Genomic_DNA"/>
</dbReference>
<feature type="compositionally biased region" description="Acidic residues" evidence="1">
    <location>
        <begin position="142"/>
        <end position="159"/>
    </location>
</feature>
<feature type="region of interest" description="Disordered" evidence="1">
    <location>
        <begin position="135"/>
        <end position="159"/>
    </location>
</feature>
<evidence type="ECO:0000256" key="1">
    <source>
        <dbReference type="SAM" id="MobiDB-lite"/>
    </source>
</evidence>
<evidence type="ECO:0000313" key="2">
    <source>
        <dbReference type="EMBL" id="CAI9299322.1"/>
    </source>
</evidence>
<dbReference type="Proteomes" id="UP001177003">
    <property type="component" value="Chromosome 8"/>
</dbReference>
<dbReference type="AlphaFoldDB" id="A0AA36EKQ4"/>
<name>A0AA36EKQ4_LACSI</name>
<sequence length="159" mass="18174">MSLRPKLGYNYSLHCTTRDPNNDALLQCHCVGYKYFTGVIGKCLGHKTHSLYQLNPFEQRIVYVMTCKKGLVVPQLFFDQLVECITGNKRPTYVPYPLRLALIMTPTKEGYNVNHIVSIELPFLSSKTINAKSIKEDTHLDEVDDEGNDEDEEDDVDDE</sequence>
<protein>
    <submittedName>
        <fullName evidence="2">Uncharacterized protein</fullName>
    </submittedName>
</protein>
<evidence type="ECO:0000313" key="3">
    <source>
        <dbReference type="Proteomes" id="UP001177003"/>
    </source>
</evidence>
<accession>A0AA36EKQ4</accession>